<evidence type="ECO:0000313" key="4">
    <source>
        <dbReference type="Proteomes" id="UP000614996"/>
    </source>
</evidence>
<proteinExistence type="inferred from homology"/>
<evidence type="ECO:0000256" key="1">
    <source>
        <dbReference type="ARBA" id="ARBA00010751"/>
    </source>
</evidence>
<dbReference type="Pfam" id="PF01906">
    <property type="entry name" value="YbjQ_1"/>
    <property type="match status" value="1"/>
</dbReference>
<dbReference type="Proteomes" id="UP000614996">
    <property type="component" value="Unassembled WGS sequence"/>
</dbReference>
<dbReference type="RefSeq" id="WP_207126062.1">
    <property type="nucleotide sequence ID" value="NZ_BOPO01000063.1"/>
</dbReference>
<dbReference type="HAMAP" id="MF_00338">
    <property type="entry name" value="UPF0145"/>
    <property type="match status" value="1"/>
</dbReference>
<dbReference type="EMBL" id="BOPO01000063">
    <property type="protein sequence ID" value="GIL28339.1"/>
    <property type="molecule type" value="Genomic_DNA"/>
</dbReference>
<dbReference type="AlphaFoldDB" id="A0A8J4AD62"/>
<dbReference type="Gene3D" id="3.30.110.70">
    <property type="entry name" value="Hypothetical protein apc22750. Chain B"/>
    <property type="match status" value="1"/>
</dbReference>
<evidence type="ECO:0000313" key="3">
    <source>
        <dbReference type="EMBL" id="GIL28339.1"/>
    </source>
</evidence>
<organism evidence="3 4">
    <name type="scientific">Actinocatenispora comari</name>
    <dbReference type="NCBI Taxonomy" id="2807577"/>
    <lineage>
        <taxon>Bacteria</taxon>
        <taxon>Bacillati</taxon>
        <taxon>Actinomycetota</taxon>
        <taxon>Actinomycetes</taxon>
        <taxon>Micromonosporales</taxon>
        <taxon>Micromonosporaceae</taxon>
        <taxon>Actinocatenispora</taxon>
    </lineage>
</organism>
<gene>
    <name evidence="3" type="ORF">NUM_35930</name>
</gene>
<dbReference type="SUPFAM" id="SSF117782">
    <property type="entry name" value="YbjQ-like"/>
    <property type="match status" value="1"/>
</dbReference>
<accession>A0A8J4AD62</accession>
<evidence type="ECO:0000256" key="2">
    <source>
        <dbReference type="HAMAP-Rule" id="MF_00338"/>
    </source>
</evidence>
<name>A0A8J4AD62_9ACTN</name>
<comment type="caution">
    <text evidence="3">The sequence shown here is derived from an EMBL/GenBank/DDBJ whole genome shotgun (WGS) entry which is preliminary data.</text>
</comment>
<comment type="similarity">
    <text evidence="1 2">Belongs to the UPF0145 family.</text>
</comment>
<dbReference type="PANTHER" id="PTHR34068:SF2">
    <property type="entry name" value="UPF0145 PROTEIN SCO3412"/>
    <property type="match status" value="1"/>
</dbReference>
<keyword evidence="4" id="KW-1185">Reference proteome</keyword>
<dbReference type="InterPro" id="IPR002765">
    <property type="entry name" value="UPF0145_YbjQ-like"/>
</dbReference>
<reference evidence="4" key="1">
    <citation type="journal article" date="2021" name="Int. J. Syst. Evol. Microbiol.">
        <title>Actinocatenispora comari sp. nov., an endophytic actinomycete isolated from aerial parts of Comarum salesowianum.</title>
        <authorList>
            <person name="Oyunbileg N."/>
            <person name="Iizaka Y."/>
            <person name="Hamada M."/>
            <person name="Davaapurev B.O."/>
            <person name="Fukumoto A."/>
            <person name="Tsetseg B."/>
            <person name="Kato F."/>
            <person name="Tamura T."/>
            <person name="Batkhuu J."/>
            <person name="Anzai Y."/>
        </authorList>
    </citation>
    <scope>NUCLEOTIDE SEQUENCE [LARGE SCALE GENOMIC DNA]</scope>
    <source>
        <strain evidence="4">NUM-2625</strain>
    </source>
</reference>
<dbReference type="InterPro" id="IPR035439">
    <property type="entry name" value="UPF0145_dom_sf"/>
</dbReference>
<protein>
    <recommendedName>
        <fullName evidence="2">UPF0145 protein NUM_35930</fullName>
    </recommendedName>
</protein>
<sequence>MLIVTTNDIPGYRIRLVLGEAFGITVRSLGFGGGFSSLGGGEVSAATRLVIQCRNEAMGRLVAEAWNRGANAIVGMRFDTGALTAGVNEVCAYGTAVWVDPVTDDAQAQYAQLVAAGRIPQVRPVEPPLPGHPAAR</sequence>
<dbReference type="PANTHER" id="PTHR34068">
    <property type="entry name" value="UPF0145 PROTEIN YBJQ"/>
    <property type="match status" value="1"/>
</dbReference>